<name>A0A1M7I964_9FIRM</name>
<dbReference type="InterPro" id="IPR035965">
    <property type="entry name" value="PAS-like_dom_sf"/>
</dbReference>
<dbReference type="GO" id="GO:0000156">
    <property type="term" value="F:phosphorelay response regulator activity"/>
    <property type="evidence" value="ECO:0007669"/>
    <property type="project" value="InterPro"/>
</dbReference>
<dbReference type="EMBL" id="FRCR01000004">
    <property type="protein sequence ID" value="SHM37189.1"/>
    <property type="molecule type" value="Genomic_DNA"/>
</dbReference>
<keyword evidence="6" id="KW-0804">Transcription</keyword>
<dbReference type="InterPro" id="IPR002078">
    <property type="entry name" value="Sigma_54_int"/>
</dbReference>
<evidence type="ECO:0000256" key="1">
    <source>
        <dbReference type="ARBA" id="ARBA00022741"/>
    </source>
</evidence>
<organism evidence="9 10">
    <name type="scientific">Caldanaerovirga acetigignens</name>
    <dbReference type="NCBI Taxonomy" id="447595"/>
    <lineage>
        <taxon>Bacteria</taxon>
        <taxon>Bacillati</taxon>
        <taxon>Bacillota</taxon>
        <taxon>Clostridia</taxon>
        <taxon>Thermosediminibacterales</taxon>
        <taxon>Thermosediminibacteraceae</taxon>
        <taxon>Caldanaerovirga</taxon>
    </lineage>
</organism>
<dbReference type="Pfam" id="PF06506">
    <property type="entry name" value="PrpR_N"/>
    <property type="match status" value="1"/>
</dbReference>
<dbReference type="SUPFAM" id="SSF159800">
    <property type="entry name" value="PrpR receptor domain-like"/>
    <property type="match status" value="1"/>
</dbReference>
<dbReference type="Pfam" id="PF02954">
    <property type="entry name" value="HTH_8"/>
    <property type="match status" value="1"/>
</dbReference>
<dbReference type="Pfam" id="PF00989">
    <property type="entry name" value="PAS"/>
    <property type="match status" value="1"/>
</dbReference>
<dbReference type="InterPro" id="IPR025944">
    <property type="entry name" value="Sigma_54_int_dom_CS"/>
</dbReference>
<dbReference type="CDD" id="cd00009">
    <property type="entry name" value="AAA"/>
    <property type="match status" value="1"/>
</dbReference>
<dbReference type="PROSITE" id="PS50045">
    <property type="entry name" value="SIGMA54_INTERACT_4"/>
    <property type="match status" value="1"/>
</dbReference>
<protein>
    <submittedName>
        <fullName evidence="9">PAS domain S-box-containing protein</fullName>
    </submittedName>
</protein>
<dbReference type="InterPro" id="IPR013767">
    <property type="entry name" value="PAS_fold"/>
</dbReference>
<dbReference type="Gene3D" id="3.40.50.10660">
    <property type="entry name" value="PrpR receptor domain-like"/>
    <property type="match status" value="1"/>
</dbReference>
<evidence type="ECO:0000256" key="6">
    <source>
        <dbReference type="ARBA" id="ARBA00023163"/>
    </source>
</evidence>
<evidence type="ECO:0000259" key="8">
    <source>
        <dbReference type="PROSITE" id="PS50112"/>
    </source>
</evidence>
<dbReference type="PRINTS" id="PR01590">
    <property type="entry name" value="HTHFIS"/>
</dbReference>
<dbReference type="PROSITE" id="PS00675">
    <property type="entry name" value="SIGMA54_INTERACT_1"/>
    <property type="match status" value="1"/>
</dbReference>
<dbReference type="RefSeq" id="WP_073255262.1">
    <property type="nucleotide sequence ID" value="NZ_FRCR01000004.1"/>
</dbReference>
<dbReference type="GO" id="GO:0006355">
    <property type="term" value="P:regulation of DNA-templated transcription"/>
    <property type="evidence" value="ECO:0007669"/>
    <property type="project" value="InterPro"/>
</dbReference>
<evidence type="ECO:0000313" key="9">
    <source>
        <dbReference type="EMBL" id="SHM37189.1"/>
    </source>
</evidence>
<dbReference type="Gene3D" id="1.10.8.60">
    <property type="match status" value="1"/>
</dbReference>
<keyword evidence="5" id="KW-0010">Activator</keyword>
<dbReference type="Gene3D" id="3.40.50.2300">
    <property type="match status" value="1"/>
</dbReference>
<dbReference type="PANTHER" id="PTHR32071">
    <property type="entry name" value="TRANSCRIPTIONAL REGULATORY PROTEIN"/>
    <property type="match status" value="1"/>
</dbReference>
<dbReference type="SUPFAM" id="SSF46689">
    <property type="entry name" value="Homeodomain-like"/>
    <property type="match status" value="1"/>
</dbReference>
<dbReference type="Gene3D" id="3.40.50.300">
    <property type="entry name" value="P-loop containing nucleotide triphosphate hydrolases"/>
    <property type="match status" value="1"/>
</dbReference>
<dbReference type="InterPro" id="IPR003593">
    <property type="entry name" value="AAA+_ATPase"/>
</dbReference>
<dbReference type="InterPro" id="IPR009057">
    <property type="entry name" value="Homeodomain-like_sf"/>
</dbReference>
<evidence type="ECO:0000256" key="4">
    <source>
        <dbReference type="ARBA" id="ARBA00023125"/>
    </source>
</evidence>
<keyword evidence="3" id="KW-0805">Transcription regulation</keyword>
<dbReference type="InterPro" id="IPR010524">
    <property type="entry name" value="Sig_transdc_resp-reg_PrpR_N"/>
</dbReference>
<proteinExistence type="predicted"/>
<dbReference type="SMART" id="SM00382">
    <property type="entry name" value="AAA"/>
    <property type="match status" value="1"/>
</dbReference>
<keyword evidence="10" id="KW-1185">Reference proteome</keyword>
<dbReference type="Gene3D" id="1.10.10.60">
    <property type="entry name" value="Homeodomain-like"/>
    <property type="match status" value="1"/>
</dbReference>
<dbReference type="CDD" id="cd00130">
    <property type="entry name" value="PAS"/>
    <property type="match status" value="1"/>
</dbReference>
<dbReference type="SMART" id="SM00091">
    <property type="entry name" value="PAS"/>
    <property type="match status" value="1"/>
</dbReference>
<dbReference type="Pfam" id="PF25601">
    <property type="entry name" value="AAA_lid_14"/>
    <property type="match status" value="1"/>
</dbReference>
<dbReference type="OrthoDB" id="9803970at2"/>
<evidence type="ECO:0000256" key="2">
    <source>
        <dbReference type="ARBA" id="ARBA00022840"/>
    </source>
</evidence>
<dbReference type="PANTHER" id="PTHR32071:SF57">
    <property type="entry name" value="C4-DICARBOXYLATE TRANSPORT TRANSCRIPTIONAL REGULATORY PROTEIN DCTD"/>
    <property type="match status" value="1"/>
</dbReference>
<keyword evidence="1" id="KW-0547">Nucleotide-binding</keyword>
<dbReference type="SUPFAM" id="SSF52540">
    <property type="entry name" value="P-loop containing nucleoside triphosphate hydrolases"/>
    <property type="match status" value="1"/>
</dbReference>
<dbReference type="InterPro" id="IPR025662">
    <property type="entry name" value="Sigma_54_int_dom_ATP-bd_1"/>
</dbReference>
<dbReference type="Gene3D" id="3.30.450.20">
    <property type="entry name" value="PAS domain"/>
    <property type="match status" value="1"/>
</dbReference>
<dbReference type="FunFam" id="1.10.8.60:FF:000014">
    <property type="entry name" value="DNA-binding transcriptional regulator NtrC"/>
    <property type="match status" value="1"/>
</dbReference>
<keyword evidence="2" id="KW-0067">ATP-binding</keyword>
<dbReference type="GO" id="GO:0005524">
    <property type="term" value="F:ATP binding"/>
    <property type="evidence" value="ECO:0007669"/>
    <property type="project" value="UniProtKB-KW"/>
</dbReference>
<feature type="domain" description="Sigma-54 factor interaction" evidence="7">
    <location>
        <begin position="326"/>
        <end position="556"/>
    </location>
</feature>
<dbReference type="Pfam" id="PF00158">
    <property type="entry name" value="Sigma54_activat"/>
    <property type="match status" value="1"/>
</dbReference>
<dbReference type="InterPro" id="IPR058031">
    <property type="entry name" value="AAA_lid_NorR"/>
</dbReference>
<feature type="domain" description="PAS" evidence="8">
    <location>
        <begin position="196"/>
        <end position="244"/>
    </location>
</feature>
<reference evidence="10" key="1">
    <citation type="submission" date="2016-11" db="EMBL/GenBank/DDBJ databases">
        <authorList>
            <person name="Varghese N."/>
            <person name="Submissions S."/>
        </authorList>
    </citation>
    <scope>NUCLEOTIDE SEQUENCE [LARGE SCALE GENOMIC DNA]</scope>
    <source>
        <strain evidence="10">DSM 18802</strain>
    </source>
</reference>
<dbReference type="InterPro" id="IPR002197">
    <property type="entry name" value="HTH_Fis"/>
</dbReference>
<dbReference type="InterPro" id="IPR000014">
    <property type="entry name" value="PAS"/>
</dbReference>
<evidence type="ECO:0000259" key="7">
    <source>
        <dbReference type="PROSITE" id="PS50045"/>
    </source>
</evidence>
<gene>
    <name evidence="9" type="ORF">SAMN05660826_00891</name>
</gene>
<dbReference type="PROSITE" id="PS50112">
    <property type="entry name" value="PAS"/>
    <property type="match status" value="1"/>
</dbReference>
<keyword evidence="4" id="KW-0238">DNA-binding</keyword>
<dbReference type="NCBIfam" id="TIGR00229">
    <property type="entry name" value="sensory_box"/>
    <property type="match status" value="1"/>
</dbReference>
<evidence type="ECO:0000256" key="3">
    <source>
        <dbReference type="ARBA" id="ARBA00023015"/>
    </source>
</evidence>
<dbReference type="Proteomes" id="UP000184375">
    <property type="component" value="Unassembled WGS sequence"/>
</dbReference>
<sequence length="649" mass="73882">MEELRGKISLIAPNSYIAELAEKVCKGYEDIVRIYEGNLEEGLRIAKRVLSEGCRVIISRGGTAQIIEKELEVTVVPIPITFSDLASTLAKIKEKDVDVGVIGYKNLIQEIEEVDNLMGYRIYFSEIQSREEIEERIIELYKRFGIKTFLGGNKVVRAAEALGLKGILLGSGKGAIKKAILEGMRIARIIYELDKERMQLKTIAEYSNEGIILMDEQDKVKYVSPAAVRILGISYDEIIGENIFKYVKHTMNIYDSIKKKMETRAEYDQINNTKVIFNYVPLYMDHKMIGSLLSFEDVSKIEELEKKIRKEIYSKGYVAKYSFSDMLTNNRKMMGIIEMAKKIAKVDTTVLITGESGTGKELMAQSIHNESLRRNGPFIAVNCASLPQSLLESELFGYADGAFTGAKKGGKPGLFELAHTGTIFLDEIADIPLDLQAHLLRVIQEKEISRIGDDKVIPVNIRIIAATNKDLMKYVQEGKFREDLYYRLNVINIKMPPLRERKEDIPLLVNHFISRFCAKYGLSHKRVTPGAMATFSEYTWPGNIRELQNVIERLVLTVDGELISEDHLIEILKIEQYNQNIEQYSTIDKINNHFLRDPDLEEGVLDKMQKEYIVKVLREVNGNKKKAAKILGISTTTLWRKIKQLNINL</sequence>
<dbReference type="InterPro" id="IPR025943">
    <property type="entry name" value="Sigma_54_int_dom_ATP-bd_2"/>
</dbReference>
<evidence type="ECO:0000313" key="10">
    <source>
        <dbReference type="Proteomes" id="UP000184375"/>
    </source>
</evidence>
<dbReference type="STRING" id="447595.SAMN05660826_00891"/>
<dbReference type="InterPro" id="IPR027417">
    <property type="entry name" value="P-loop_NTPase"/>
</dbReference>
<dbReference type="PROSITE" id="PS00688">
    <property type="entry name" value="SIGMA54_INTERACT_3"/>
    <property type="match status" value="1"/>
</dbReference>
<dbReference type="PROSITE" id="PS00676">
    <property type="entry name" value="SIGMA54_INTERACT_2"/>
    <property type="match status" value="1"/>
</dbReference>
<evidence type="ECO:0000256" key="5">
    <source>
        <dbReference type="ARBA" id="ARBA00023159"/>
    </source>
</evidence>
<accession>A0A1M7I964</accession>
<dbReference type="SUPFAM" id="SSF55785">
    <property type="entry name" value="PYP-like sensor domain (PAS domain)"/>
    <property type="match status" value="1"/>
</dbReference>
<dbReference type="GO" id="GO:0043565">
    <property type="term" value="F:sequence-specific DNA binding"/>
    <property type="evidence" value="ECO:0007669"/>
    <property type="project" value="InterPro"/>
</dbReference>
<dbReference type="AlphaFoldDB" id="A0A1M7I964"/>
<dbReference type="FunFam" id="3.40.50.300:FF:000006">
    <property type="entry name" value="DNA-binding transcriptional regulator NtrC"/>
    <property type="match status" value="1"/>
</dbReference>